<dbReference type="PANTHER" id="PTHR43133">
    <property type="entry name" value="RNA POLYMERASE ECF-TYPE SIGMA FACTO"/>
    <property type="match status" value="1"/>
</dbReference>
<dbReference type="InterPro" id="IPR013249">
    <property type="entry name" value="RNA_pol_sigma70_r4_t2"/>
</dbReference>
<evidence type="ECO:0000313" key="7">
    <source>
        <dbReference type="EMBL" id="MFD2872479.1"/>
    </source>
</evidence>
<accession>A0ABW5YBV4</accession>
<evidence type="ECO:0000313" key="8">
    <source>
        <dbReference type="Proteomes" id="UP001597557"/>
    </source>
</evidence>
<dbReference type="PANTHER" id="PTHR43133:SF46">
    <property type="entry name" value="RNA POLYMERASE SIGMA-70 FACTOR ECF SUBFAMILY"/>
    <property type="match status" value="1"/>
</dbReference>
<organism evidence="7 8">
    <name type="scientific">Mucilaginibacter ximonensis</name>
    <dbReference type="NCBI Taxonomy" id="538021"/>
    <lineage>
        <taxon>Bacteria</taxon>
        <taxon>Pseudomonadati</taxon>
        <taxon>Bacteroidota</taxon>
        <taxon>Sphingobacteriia</taxon>
        <taxon>Sphingobacteriales</taxon>
        <taxon>Sphingobacteriaceae</taxon>
        <taxon>Mucilaginibacter</taxon>
    </lineage>
</organism>
<dbReference type="Pfam" id="PF08281">
    <property type="entry name" value="Sigma70_r4_2"/>
    <property type="match status" value="1"/>
</dbReference>
<evidence type="ECO:0000259" key="6">
    <source>
        <dbReference type="Pfam" id="PF08281"/>
    </source>
</evidence>
<reference evidence="8" key="1">
    <citation type="journal article" date="2019" name="Int. J. Syst. Evol. Microbiol.">
        <title>The Global Catalogue of Microorganisms (GCM) 10K type strain sequencing project: providing services to taxonomists for standard genome sequencing and annotation.</title>
        <authorList>
            <consortium name="The Broad Institute Genomics Platform"/>
            <consortium name="The Broad Institute Genome Sequencing Center for Infectious Disease"/>
            <person name="Wu L."/>
            <person name="Ma J."/>
        </authorList>
    </citation>
    <scope>NUCLEOTIDE SEQUENCE [LARGE SCALE GENOMIC DNA]</scope>
    <source>
        <strain evidence="8">KCTC 22437</strain>
    </source>
</reference>
<evidence type="ECO:0000259" key="5">
    <source>
        <dbReference type="Pfam" id="PF04542"/>
    </source>
</evidence>
<evidence type="ECO:0000256" key="2">
    <source>
        <dbReference type="ARBA" id="ARBA00023015"/>
    </source>
</evidence>
<dbReference type="NCBIfam" id="TIGR02937">
    <property type="entry name" value="sigma70-ECF"/>
    <property type="match status" value="1"/>
</dbReference>
<dbReference type="Pfam" id="PF04542">
    <property type="entry name" value="Sigma70_r2"/>
    <property type="match status" value="1"/>
</dbReference>
<gene>
    <name evidence="7" type="ORF">ACFS5N_08380</name>
</gene>
<keyword evidence="3" id="KW-0731">Sigma factor</keyword>
<name>A0ABW5YBV4_9SPHI</name>
<dbReference type="Gene3D" id="1.10.1740.10">
    <property type="match status" value="1"/>
</dbReference>
<dbReference type="RefSeq" id="WP_377184202.1">
    <property type="nucleotide sequence ID" value="NZ_JBHUPD010000002.1"/>
</dbReference>
<evidence type="ECO:0000256" key="4">
    <source>
        <dbReference type="ARBA" id="ARBA00023163"/>
    </source>
</evidence>
<sequence>MNNIHLLEDDELTALLRADSEPAFTEIYNRYWNKLYIQAHRLLKDADAAEEIVQEVFLMLWKKRASLNIQSLKSYMGAMTRYAVYRFISKDKRTKEHENIIGMITAEAAAETDIDNKLLLEIITQLSNKLPEKCRLVFVYNKLHDQSLADVAEQLNISQKTAEGHLTKALRVIRTNLGNAVSIFFF</sequence>
<dbReference type="InterPro" id="IPR036388">
    <property type="entry name" value="WH-like_DNA-bd_sf"/>
</dbReference>
<dbReference type="SUPFAM" id="SSF88659">
    <property type="entry name" value="Sigma3 and sigma4 domains of RNA polymerase sigma factors"/>
    <property type="match status" value="1"/>
</dbReference>
<dbReference type="InterPro" id="IPR013325">
    <property type="entry name" value="RNA_pol_sigma_r2"/>
</dbReference>
<dbReference type="EMBL" id="JBHUPD010000002">
    <property type="protein sequence ID" value="MFD2872479.1"/>
    <property type="molecule type" value="Genomic_DNA"/>
</dbReference>
<dbReference type="Gene3D" id="1.10.10.10">
    <property type="entry name" value="Winged helix-like DNA-binding domain superfamily/Winged helix DNA-binding domain"/>
    <property type="match status" value="1"/>
</dbReference>
<comment type="similarity">
    <text evidence="1">Belongs to the sigma-70 factor family. ECF subfamily.</text>
</comment>
<protein>
    <submittedName>
        <fullName evidence="7">Sigma-70 family RNA polymerase sigma factor</fullName>
    </submittedName>
</protein>
<keyword evidence="2" id="KW-0805">Transcription regulation</keyword>
<feature type="domain" description="RNA polymerase sigma factor 70 region 4 type 2" evidence="6">
    <location>
        <begin position="121"/>
        <end position="171"/>
    </location>
</feature>
<proteinExistence type="inferred from homology"/>
<dbReference type="InterPro" id="IPR013324">
    <property type="entry name" value="RNA_pol_sigma_r3/r4-like"/>
</dbReference>
<evidence type="ECO:0000256" key="1">
    <source>
        <dbReference type="ARBA" id="ARBA00010641"/>
    </source>
</evidence>
<dbReference type="Proteomes" id="UP001597557">
    <property type="component" value="Unassembled WGS sequence"/>
</dbReference>
<keyword evidence="8" id="KW-1185">Reference proteome</keyword>
<comment type="caution">
    <text evidence="7">The sequence shown here is derived from an EMBL/GenBank/DDBJ whole genome shotgun (WGS) entry which is preliminary data.</text>
</comment>
<dbReference type="InterPro" id="IPR007627">
    <property type="entry name" value="RNA_pol_sigma70_r2"/>
</dbReference>
<keyword evidence="4" id="KW-0804">Transcription</keyword>
<dbReference type="InterPro" id="IPR039425">
    <property type="entry name" value="RNA_pol_sigma-70-like"/>
</dbReference>
<dbReference type="InterPro" id="IPR014284">
    <property type="entry name" value="RNA_pol_sigma-70_dom"/>
</dbReference>
<dbReference type="SUPFAM" id="SSF88946">
    <property type="entry name" value="Sigma2 domain of RNA polymerase sigma factors"/>
    <property type="match status" value="1"/>
</dbReference>
<feature type="domain" description="RNA polymerase sigma-70 region 2" evidence="5">
    <location>
        <begin position="28"/>
        <end position="94"/>
    </location>
</feature>
<evidence type="ECO:0000256" key="3">
    <source>
        <dbReference type="ARBA" id="ARBA00023082"/>
    </source>
</evidence>